<sequence length="686" mass="73803">MTQEEFDSLVQRVTNALQGSSKMVTDLRVVKSPVGVNLLPGVLGGELVALEAASLMGTDGKTPLFEVGSISSGLDADASIELSGTDPSGNPIYKIGLVLPKGDDGAIPFLEFGSISTGEPDTDASATFKENGTTEDGRPKYKLFLTIPRGSKGNKGNDGKTPVMEAGSASKGQEPSVSIIRNGDDPSGNPKYKIDLVLPQGDAGKNPVLELGEVMTGEPGSEASAVFIPVGQTPEGNPKYSLKLTIPRGDTGLPGKGSGNVSVNGSDLIRGKQYLFVPSSGGSTEGFFVEYIPFNDAELREEIGRNLQLAKTYTNEQIAGIVQFDIKVVLVLPDTGVKGTIYLVPKTGSGNDVHNEYIWNETSGKFELIGSTSVDLSDYYTKNEANERYVLKEAGKRLMTNAEGAKLEGIESGANKFVLPTGEGYNFIPAGGAVGQVLTNTAPGVAEWGNSNSEYIEIGDVTQINRVRTTSELDWGSFINGNTIEDMERAYQENIPIYSRSEGQYHSYKKGYSRCTSIMQRYDGEVVHYLLSFVISEGVTNSDNMYHYLLDLRGVTGDGWRDATVRAACTYAKTVITSGENIPFTGGYVVFDMSISKNLLIVPAGFYPLHNSVTTLLIRNTSSSTTKITFTIKLNANAGLEGSKLLIVSELPELAGKEACELSILWADWKYTVRASEPFIYNEYVE</sequence>
<dbReference type="PATRIC" id="fig|927665.4.peg.191"/>
<evidence type="ECO:0000313" key="2">
    <source>
        <dbReference type="EMBL" id="KKB59918.1"/>
    </source>
</evidence>
<feature type="region of interest" description="Disordered" evidence="1">
    <location>
        <begin position="147"/>
        <end position="185"/>
    </location>
</feature>
<evidence type="ECO:0000313" key="3">
    <source>
        <dbReference type="Proteomes" id="UP000033047"/>
    </source>
</evidence>
<evidence type="ECO:0000256" key="1">
    <source>
        <dbReference type="SAM" id="MobiDB-lite"/>
    </source>
</evidence>
<dbReference type="HOGENOM" id="CLU_401070_0_0_10"/>
<dbReference type="AlphaFoldDB" id="A0A0F5JQ52"/>
<organism evidence="2 3">
    <name type="scientific">Parabacteroides goldsteinii DSM 19448 = WAL 12034</name>
    <dbReference type="NCBI Taxonomy" id="927665"/>
    <lineage>
        <taxon>Bacteria</taxon>
        <taxon>Pseudomonadati</taxon>
        <taxon>Bacteroidota</taxon>
        <taxon>Bacteroidia</taxon>
        <taxon>Bacteroidales</taxon>
        <taxon>Tannerellaceae</taxon>
        <taxon>Parabacteroides</taxon>
    </lineage>
</organism>
<gene>
    <name evidence="2" type="ORF">HMPREF1535_00190</name>
</gene>
<reference evidence="2 3" key="1">
    <citation type="submission" date="2013-04" db="EMBL/GenBank/DDBJ databases">
        <title>The Genome Sequence of Parabacteroides goldsteinii DSM 19448.</title>
        <authorList>
            <consortium name="The Broad Institute Genomics Platform"/>
            <person name="Earl A."/>
            <person name="Ward D."/>
            <person name="Feldgarden M."/>
            <person name="Gevers D."/>
            <person name="Martens E."/>
            <person name="Sakamoto M."/>
            <person name="Benno Y."/>
            <person name="Song Y."/>
            <person name="Liu C."/>
            <person name="Lee J."/>
            <person name="Bolanos M."/>
            <person name="Vaisanen M.L."/>
            <person name="Finegold S.M."/>
            <person name="Walker B."/>
            <person name="Young S."/>
            <person name="Zeng Q."/>
            <person name="Gargeya S."/>
            <person name="Fitzgerald M."/>
            <person name="Haas B."/>
            <person name="Abouelleil A."/>
            <person name="Allen A.W."/>
            <person name="Alvarado L."/>
            <person name="Arachchi H.M."/>
            <person name="Berlin A.M."/>
            <person name="Chapman S.B."/>
            <person name="Gainer-Dewar J."/>
            <person name="Goldberg J."/>
            <person name="Griggs A."/>
            <person name="Gujja S."/>
            <person name="Hansen M."/>
            <person name="Howarth C."/>
            <person name="Imamovic A."/>
            <person name="Ireland A."/>
            <person name="Larimer J."/>
            <person name="McCowan C."/>
            <person name="Murphy C."/>
            <person name="Pearson M."/>
            <person name="Poon T.W."/>
            <person name="Priest M."/>
            <person name="Roberts A."/>
            <person name="Saif S."/>
            <person name="Shea T."/>
            <person name="Sisk P."/>
            <person name="Sykes S."/>
            <person name="Wortman J."/>
            <person name="Nusbaum C."/>
            <person name="Birren B."/>
        </authorList>
    </citation>
    <scope>NUCLEOTIDE SEQUENCE [LARGE SCALE GENOMIC DNA]</scope>
    <source>
        <strain evidence="2 3">DSM 19448</strain>
    </source>
</reference>
<comment type="caution">
    <text evidence="2">The sequence shown here is derived from an EMBL/GenBank/DDBJ whole genome shotgun (WGS) entry which is preliminary data.</text>
</comment>
<dbReference type="EMBL" id="AQHV01000001">
    <property type="protein sequence ID" value="KKB59918.1"/>
    <property type="molecule type" value="Genomic_DNA"/>
</dbReference>
<protein>
    <submittedName>
        <fullName evidence="2">Uncharacterized protein</fullName>
    </submittedName>
</protein>
<dbReference type="Proteomes" id="UP000033047">
    <property type="component" value="Unassembled WGS sequence"/>
</dbReference>
<accession>A0A0F5JQ52</accession>
<name>A0A0F5JQ52_9BACT</name>
<proteinExistence type="predicted"/>
<dbReference type="STRING" id="927665.HMPREF1535_00190"/>
<dbReference type="RefSeq" id="WP_052716624.1">
    <property type="nucleotide sequence ID" value="NZ_KQ033912.1"/>
</dbReference>